<reference evidence="1 2" key="1">
    <citation type="journal article" date="2019" name="Nat. Med.">
        <title>A library of human gut bacterial isolates paired with longitudinal multiomics data enables mechanistic microbiome research.</title>
        <authorList>
            <person name="Poyet M."/>
            <person name="Groussin M."/>
            <person name="Gibbons S.M."/>
            <person name="Avila-Pacheco J."/>
            <person name="Jiang X."/>
            <person name="Kearney S.M."/>
            <person name="Perrotta A.R."/>
            <person name="Berdy B."/>
            <person name="Zhao S."/>
            <person name="Lieberman T.D."/>
            <person name="Swanson P.K."/>
            <person name="Smith M."/>
            <person name="Roesemann S."/>
            <person name="Alexander J.E."/>
            <person name="Rich S.A."/>
            <person name="Livny J."/>
            <person name="Vlamakis H."/>
            <person name="Clish C."/>
            <person name="Bullock K."/>
            <person name="Deik A."/>
            <person name="Scott J."/>
            <person name="Pierce K.A."/>
            <person name="Xavier R.J."/>
            <person name="Alm E.J."/>
        </authorList>
    </citation>
    <scope>NUCLEOTIDE SEQUENCE [LARGE SCALE GENOMIC DNA]</scope>
    <source>
        <strain evidence="1 2">BIOML-A198</strain>
    </source>
</reference>
<protein>
    <submittedName>
        <fullName evidence="1">Uncharacterized protein</fullName>
    </submittedName>
</protein>
<evidence type="ECO:0000313" key="2">
    <source>
        <dbReference type="Proteomes" id="UP000487649"/>
    </source>
</evidence>
<evidence type="ECO:0000313" key="1">
    <source>
        <dbReference type="EMBL" id="MTK22783.1"/>
    </source>
</evidence>
<dbReference type="EMBL" id="WMQE01000058">
    <property type="protein sequence ID" value="MTK22783.1"/>
    <property type="molecule type" value="Genomic_DNA"/>
</dbReference>
<dbReference type="Proteomes" id="UP000487649">
    <property type="component" value="Unassembled WGS sequence"/>
</dbReference>
<gene>
    <name evidence="1" type="ORF">GMA92_15410</name>
</gene>
<accession>A0A9X5APS6</accession>
<organism evidence="1 2">
    <name type="scientific">Turicibacter sanguinis</name>
    <dbReference type="NCBI Taxonomy" id="154288"/>
    <lineage>
        <taxon>Bacteria</taxon>
        <taxon>Bacillati</taxon>
        <taxon>Bacillota</taxon>
        <taxon>Erysipelotrichia</taxon>
        <taxon>Erysipelotrichales</taxon>
        <taxon>Turicibacteraceae</taxon>
        <taxon>Turicibacter</taxon>
    </lineage>
</organism>
<sequence>MILELSEYQLRTVQRALNFSATQHFNAAINCIGENDNLVDANFKRQQEYDEVLKFICEQERNVSMLLNKKLQLLRQQFKSEGYTEEQIEGIELSKGSGSVEERLENLETEKSYWGLESK</sequence>
<name>A0A9X5APS6_9FIRM</name>
<comment type="caution">
    <text evidence="1">The sequence shown here is derived from an EMBL/GenBank/DDBJ whole genome shotgun (WGS) entry which is preliminary data.</text>
</comment>
<proteinExistence type="predicted"/>
<dbReference type="AlphaFoldDB" id="A0A9X5APS6"/>